<dbReference type="Proteomes" id="UP001150925">
    <property type="component" value="Unassembled WGS sequence"/>
</dbReference>
<dbReference type="AlphaFoldDB" id="A0A9W8AHT3"/>
<sequence length="176" mass="20070">MGVSYVSLFYPVRFYLLNGAVKQFLLVQLRSKAPGINQAFSQLIATSITLTVHLLATSGFLQVIMYNFYPTMTIRFNYFDAVFYTMMCLINGPTFELVEDRVSSRLVVMYIIMGTFLFIPGQIRLITKAFNKVTPRATPTYFQRENSNQCVYIFGNITLTSLRAALKAGHPHFESK</sequence>
<evidence type="ECO:0000313" key="3">
    <source>
        <dbReference type="Proteomes" id="UP001150925"/>
    </source>
</evidence>
<gene>
    <name evidence="2" type="ORF">IWQ62_006764</name>
</gene>
<dbReference type="OrthoDB" id="5560196at2759"/>
<accession>A0A9W8AHT3</accession>
<keyword evidence="1" id="KW-0812">Transmembrane</keyword>
<feature type="transmembrane region" description="Helical" evidence="1">
    <location>
        <begin position="107"/>
        <end position="126"/>
    </location>
</feature>
<name>A0A9W8AHT3_9FUNG</name>
<feature type="transmembrane region" description="Helical" evidence="1">
    <location>
        <begin position="39"/>
        <end position="64"/>
    </location>
</feature>
<keyword evidence="3" id="KW-1185">Reference proteome</keyword>
<dbReference type="EMBL" id="JANBPY010004071">
    <property type="protein sequence ID" value="KAJ1949257.1"/>
    <property type="molecule type" value="Genomic_DNA"/>
</dbReference>
<comment type="caution">
    <text evidence="2">The sequence shown here is derived from an EMBL/GenBank/DDBJ whole genome shotgun (WGS) entry which is preliminary data.</text>
</comment>
<protein>
    <recommendedName>
        <fullName evidence="4">Potassium channel domain-containing protein</fullName>
    </recommendedName>
</protein>
<evidence type="ECO:0000313" key="2">
    <source>
        <dbReference type="EMBL" id="KAJ1949257.1"/>
    </source>
</evidence>
<feature type="non-terminal residue" evidence="2">
    <location>
        <position position="176"/>
    </location>
</feature>
<feature type="transmembrane region" description="Helical" evidence="1">
    <location>
        <begin position="76"/>
        <end position="95"/>
    </location>
</feature>
<proteinExistence type="predicted"/>
<evidence type="ECO:0008006" key="4">
    <source>
        <dbReference type="Google" id="ProtNLM"/>
    </source>
</evidence>
<evidence type="ECO:0000256" key="1">
    <source>
        <dbReference type="SAM" id="Phobius"/>
    </source>
</evidence>
<keyword evidence="1" id="KW-0472">Membrane</keyword>
<organism evidence="2 3">
    <name type="scientific">Dispira parvispora</name>
    <dbReference type="NCBI Taxonomy" id="1520584"/>
    <lineage>
        <taxon>Eukaryota</taxon>
        <taxon>Fungi</taxon>
        <taxon>Fungi incertae sedis</taxon>
        <taxon>Zoopagomycota</taxon>
        <taxon>Kickxellomycotina</taxon>
        <taxon>Dimargaritomycetes</taxon>
        <taxon>Dimargaritales</taxon>
        <taxon>Dimargaritaceae</taxon>
        <taxon>Dispira</taxon>
    </lineage>
</organism>
<keyword evidence="1" id="KW-1133">Transmembrane helix</keyword>
<reference evidence="2" key="1">
    <citation type="submission" date="2022-07" db="EMBL/GenBank/DDBJ databases">
        <title>Phylogenomic reconstructions and comparative analyses of Kickxellomycotina fungi.</title>
        <authorList>
            <person name="Reynolds N.K."/>
            <person name="Stajich J.E."/>
            <person name="Barry K."/>
            <person name="Grigoriev I.V."/>
            <person name="Crous P."/>
            <person name="Smith M.E."/>
        </authorList>
    </citation>
    <scope>NUCLEOTIDE SEQUENCE</scope>
    <source>
        <strain evidence="2">RSA 1196</strain>
    </source>
</reference>